<organism evidence="5 6">
    <name type="scientific">Penicillium fimorum</name>
    <dbReference type="NCBI Taxonomy" id="1882269"/>
    <lineage>
        <taxon>Eukaryota</taxon>
        <taxon>Fungi</taxon>
        <taxon>Dikarya</taxon>
        <taxon>Ascomycota</taxon>
        <taxon>Pezizomycotina</taxon>
        <taxon>Eurotiomycetes</taxon>
        <taxon>Eurotiomycetidae</taxon>
        <taxon>Eurotiales</taxon>
        <taxon>Aspergillaceae</taxon>
        <taxon>Penicillium</taxon>
    </lineage>
</organism>
<name>A0A9W9Y340_9EURO</name>
<gene>
    <name evidence="5" type="ORF">N7463_004578</name>
</gene>
<protein>
    <submittedName>
        <fullName evidence="5">Uncharacterized protein</fullName>
    </submittedName>
</protein>
<dbReference type="AlphaFoldDB" id="A0A9W9Y340"/>
<proteinExistence type="predicted"/>
<dbReference type="SMART" id="SM00248">
    <property type="entry name" value="ANK"/>
    <property type="match status" value="7"/>
</dbReference>
<dbReference type="PANTHER" id="PTHR24173">
    <property type="entry name" value="ANKYRIN REPEAT CONTAINING"/>
    <property type="match status" value="1"/>
</dbReference>
<dbReference type="Proteomes" id="UP001149954">
    <property type="component" value="Unassembled WGS sequence"/>
</dbReference>
<dbReference type="SUPFAM" id="SSF48403">
    <property type="entry name" value="Ankyrin repeat"/>
    <property type="match status" value="1"/>
</dbReference>
<dbReference type="PROSITE" id="PS50297">
    <property type="entry name" value="ANK_REP_REGION"/>
    <property type="match status" value="1"/>
</dbReference>
<evidence type="ECO:0000313" key="6">
    <source>
        <dbReference type="Proteomes" id="UP001149954"/>
    </source>
</evidence>
<evidence type="ECO:0000256" key="1">
    <source>
        <dbReference type="ARBA" id="ARBA00022737"/>
    </source>
</evidence>
<dbReference type="PANTHER" id="PTHR24173:SF74">
    <property type="entry name" value="ANKYRIN REPEAT DOMAIN-CONTAINING PROTEIN 16"/>
    <property type="match status" value="1"/>
</dbReference>
<feature type="signal peptide" evidence="4">
    <location>
        <begin position="1"/>
        <end position="32"/>
    </location>
</feature>
<evidence type="ECO:0000256" key="4">
    <source>
        <dbReference type="SAM" id="SignalP"/>
    </source>
</evidence>
<dbReference type="Gene3D" id="1.25.40.20">
    <property type="entry name" value="Ankyrin repeat-containing domain"/>
    <property type="match status" value="2"/>
</dbReference>
<keyword evidence="4" id="KW-0732">Signal</keyword>
<reference evidence="5" key="1">
    <citation type="submission" date="2022-12" db="EMBL/GenBank/DDBJ databases">
        <authorList>
            <person name="Petersen C."/>
        </authorList>
    </citation>
    <scope>NUCLEOTIDE SEQUENCE</scope>
    <source>
        <strain evidence="5">IBT 29495</strain>
    </source>
</reference>
<dbReference type="InterPro" id="IPR002110">
    <property type="entry name" value="Ankyrin_rpt"/>
</dbReference>
<dbReference type="OrthoDB" id="341259at2759"/>
<feature type="repeat" description="ANK" evidence="3">
    <location>
        <begin position="91"/>
        <end position="123"/>
    </location>
</feature>
<evidence type="ECO:0000256" key="3">
    <source>
        <dbReference type="PROSITE-ProRule" id="PRU00023"/>
    </source>
</evidence>
<sequence>MLSSLRGVEDLAILLFVSAICGLESFLREVLASGCDANIVCCYGYPDYSYHPVPALSTAAGRGHVDIATILLDHGASLYGKRPEKYVGYDPQTQPLFSACQGGHIEIVKLLLDHGLDIKKAENEGKSAVIAAIKFPQNIDLLLSRGAGGHAHFYDERANPMTTAIKSGCISSIQVLLDHNVPVGPSDLFVWNENLIGESSKSKDGPVILDLLAAHGVVAEADDRDAQQSLRDTIARGGAEVTEFFLKRGFDPNLKWDGHSSYSRSYLKDALRAENEEAAEATIAVLLRYGADINNLEGYRHNFMAFYGESKFLNYYARLLLDRGANPLPESRFGLSLLDFATENNFKAFLREVLRYIDAQNLPFTDIQRNFSFVESHPEIQKNWPAMNIWESFY</sequence>
<dbReference type="PROSITE" id="PS50088">
    <property type="entry name" value="ANK_REPEAT"/>
    <property type="match status" value="1"/>
</dbReference>
<keyword evidence="6" id="KW-1185">Reference proteome</keyword>
<comment type="caution">
    <text evidence="5">The sequence shown here is derived from an EMBL/GenBank/DDBJ whole genome shotgun (WGS) entry which is preliminary data.</text>
</comment>
<keyword evidence="2 3" id="KW-0040">ANK repeat</keyword>
<dbReference type="EMBL" id="JAPWDS010000002">
    <property type="protein sequence ID" value="KAJ5515026.1"/>
    <property type="molecule type" value="Genomic_DNA"/>
</dbReference>
<dbReference type="Pfam" id="PF12796">
    <property type="entry name" value="Ank_2"/>
    <property type="match status" value="1"/>
</dbReference>
<accession>A0A9W9Y340</accession>
<evidence type="ECO:0000256" key="2">
    <source>
        <dbReference type="ARBA" id="ARBA00023043"/>
    </source>
</evidence>
<dbReference type="InterPro" id="IPR036770">
    <property type="entry name" value="Ankyrin_rpt-contain_sf"/>
</dbReference>
<keyword evidence="1" id="KW-0677">Repeat</keyword>
<feature type="chain" id="PRO_5040797284" evidence="4">
    <location>
        <begin position="33"/>
        <end position="394"/>
    </location>
</feature>
<evidence type="ECO:0000313" key="5">
    <source>
        <dbReference type="EMBL" id="KAJ5515026.1"/>
    </source>
</evidence>
<reference evidence="5" key="2">
    <citation type="journal article" date="2023" name="IMA Fungus">
        <title>Comparative genomic study of the Penicillium genus elucidates a diverse pangenome and 15 lateral gene transfer events.</title>
        <authorList>
            <person name="Petersen C."/>
            <person name="Sorensen T."/>
            <person name="Nielsen M.R."/>
            <person name="Sondergaard T.E."/>
            <person name="Sorensen J.L."/>
            <person name="Fitzpatrick D.A."/>
            <person name="Frisvad J.C."/>
            <person name="Nielsen K.L."/>
        </authorList>
    </citation>
    <scope>NUCLEOTIDE SEQUENCE</scope>
    <source>
        <strain evidence="5">IBT 29495</strain>
    </source>
</reference>